<keyword evidence="2" id="KW-0687">Ribonucleoprotein</keyword>
<dbReference type="AlphaFoldDB" id="A0A0B3S074"/>
<organism evidence="2 3">
    <name type="scientific">Mameliella alba</name>
    <dbReference type="NCBI Taxonomy" id="561184"/>
    <lineage>
        <taxon>Bacteria</taxon>
        <taxon>Pseudomonadati</taxon>
        <taxon>Pseudomonadota</taxon>
        <taxon>Alphaproteobacteria</taxon>
        <taxon>Rhodobacterales</taxon>
        <taxon>Roseobacteraceae</taxon>
        <taxon>Mameliella</taxon>
    </lineage>
</organism>
<dbReference type="GO" id="GO:0005840">
    <property type="term" value="C:ribosome"/>
    <property type="evidence" value="ECO:0007669"/>
    <property type="project" value="UniProtKB-KW"/>
</dbReference>
<dbReference type="Proteomes" id="UP000030960">
    <property type="component" value="Unassembled WGS sequence"/>
</dbReference>
<gene>
    <name evidence="2" type="primary">rplM_2</name>
    <name evidence="2" type="ORF">OA50_03381</name>
</gene>
<dbReference type="RefSeq" id="WP_190285439.1">
    <property type="nucleotide sequence ID" value="NZ_JSUQ01000012.1"/>
</dbReference>
<accession>A0A0B3S074</accession>
<evidence type="ECO:0000313" key="2">
    <source>
        <dbReference type="EMBL" id="KHQ52363.1"/>
    </source>
</evidence>
<sequence>MNIRFLPLALPLLLAACVEYAEVKTPPQSVAFTESRAQAAVRGYSETTFRSFRSTEKGRKDNQELVGVRCSLTGTGFKAAFVTPAIVKMPAYQGAADPIVVTCRTDKDRTDKTVKPINMTLLRMNQSSTTSGGILGVALTATAKGIAKAARDPLKDEFNYPVNIHLVLGVED</sequence>
<comment type="caution">
    <text evidence="2">The sequence shown here is derived from an EMBL/GenBank/DDBJ whole genome shotgun (WGS) entry which is preliminary data.</text>
</comment>
<dbReference type="EMBL" id="JSUQ01000012">
    <property type="protein sequence ID" value="KHQ52363.1"/>
    <property type="molecule type" value="Genomic_DNA"/>
</dbReference>
<dbReference type="PROSITE" id="PS51257">
    <property type="entry name" value="PROKAR_LIPOPROTEIN"/>
    <property type="match status" value="1"/>
</dbReference>
<keyword evidence="2" id="KW-0689">Ribosomal protein</keyword>
<keyword evidence="3" id="KW-1185">Reference proteome</keyword>
<reference evidence="2 3" key="1">
    <citation type="submission" date="2014-10" db="EMBL/GenBank/DDBJ databases">
        <title>Genome sequence of Ponticoccus sp. strain UMTAT08 isolated from clonal culture of toxic dinoflagellate Alexandrium tamiyavanichii.</title>
        <authorList>
            <person name="Gan H.Y."/>
            <person name="Muhd D.-D."/>
            <person name="Mohd Noor M.E."/>
            <person name="Yeong Y.S."/>
            <person name="Usup G."/>
        </authorList>
    </citation>
    <scope>NUCLEOTIDE SEQUENCE [LARGE SCALE GENOMIC DNA]</scope>
    <source>
        <strain evidence="2 3">UMTAT08</strain>
    </source>
</reference>
<proteinExistence type="predicted"/>
<keyword evidence="1" id="KW-0732">Signal</keyword>
<evidence type="ECO:0000256" key="1">
    <source>
        <dbReference type="SAM" id="SignalP"/>
    </source>
</evidence>
<dbReference type="STRING" id="561184.SAMN05216376_102348"/>
<protein>
    <submittedName>
        <fullName evidence="2">50S ribosomal protein L13</fullName>
    </submittedName>
</protein>
<name>A0A0B3S074_9RHOB</name>
<feature type="chain" id="PRO_5002098792" evidence="1">
    <location>
        <begin position="22"/>
        <end position="172"/>
    </location>
</feature>
<evidence type="ECO:0000313" key="3">
    <source>
        <dbReference type="Proteomes" id="UP000030960"/>
    </source>
</evidence>
<feature type="signal peptide" evidence="1">
    <location>
        <begin position="1"/>
        <end position="21"/>
    </location>
</feature>